<reference evidence="3" key="1">
    <citation type="journal article" date="2019" name="Int. J. Syst. Evol. Microbiol.">
        <title>The Global Catalogue of Microorganisms (GCM) 10K type strain sequencing project: providing services to taxonomists for standard genome sequencing and annotation.</title>
        <authorList>
            <consortium name="The Broad Institute Genomics Platform"/>
            <consortium name="The Broad Institute Genome Sequencing Center for Infectious Disease"/>
            <person name="Wu L."/>
            <person name="Ma J."/>
        </authorList>
    </citation>
    <scope>NUCLEOTIDE SEQUENCE [LARGE SCALE GENOMIC DNA]</scope>
    <source>
        <strain evidence="3">CGMCC 1.15342</strain>
    </source>
</reference>
<gene>
    <name evidence="2" type="ORF">GCM10011386_20570</name>
</gene>
<feature type="transmembrane region" description="Helical" evidence="1">
    <location>
        <begin position="39"/>
        <end position="60"/>
    </location>
</feature>
<keyword evidence="3" id="KW-1185">Reference proteome</keyword>
<organism evidence="2 3">
    <name type="scientific">Parapedobacter defluvii</name>
    <dbReference type="NCBI Taxonomy" id="2045106"/>
    <lineage>
        <taxon>Bacteria</taxon>
        <taxon>Pseudomonadati</taxon>
        <taxon>Bacteroidota</taxon>
        <taxon>Sphingobacteriia</taxon>
        <taxon>Sphingobacteriales</taxon>
        <taxon>Sphingobacteriaceae</taxon>
        <taxon>Parapedobacter</taxon>
    </lineage>
</organism>
<accession>A0ABQ1LQU4</accession>
<evidence type="ECO:0000313" key="2">
    <source>
        <dbReference type="EMBL" id="GGC28414.1"/>
    </source>
</evidence>
<comment type="caution">
    <text evidence="2">The sequence shown here is derived from an EMBL/GenBank/DDBJ whole genome shotgun (WGS) entry which is preliminary data.</text>
</comment>
<proteinExistence type="predicted"/>
<evidence type="ECO:0000313" key="3">
    <source>
        <dbReference type="Proteomes" id="UP000597338"/>
    </source>
</evidence>
<dbReference type="RefSeq" id="WP_188750265.1">
    <property type="nucleotide sequence ID" value="NZ_BMIK01000005.1"/>
</dbReference>
<dbReference type="EMBL" id="BMIK01000005">
    <property type="protein sequence ID" value="GGC28414.1"/>
    <property type="molecule type" value="Genomic_DNA"/>
</dbReference>
<keyword evidence="1" id="KW-0812">Transmembrane</keyword>
<name>A0ABQ1LQU4_9SPHI</name>
<evidence type="ECO:0000256" key="1">
    <source>
        <dbReference type="SAM" id="Phobius"/>
    </source>
</evidence>
<keyword evidence="1" id="KW-0472">Membrane</keyword>
<keyword evidence="1" id="KW-1133">Transmembrane helix</keyword>
<protein>
    <submittedName>
        <fullName evidence="2">Uncharacterized protein</fullName>
    </submittedName>
</protein>
<sequence>MSRKTPSNPDPDTGKTGGIRQYLRQIGAFARRSVERYPFHFLAGMLVCIIGSGILAFTVMRVNTPHALPAFPKPPASGIGNGITDMMGTYGALQEVTALQDTIAAIIGKDSLDATDSIRLTDALKRFELIQQSIYHKNSNP</sequence>
<dbReference type="Proteomes" id="UP000597338">
    <property type="component" value="Unassembled WGS sequence"/>
</dbReference>